<name>A0A1F5PKQ5_9BACT</name>
<comment type="caution">
    <text evidence="1">The sequence shown here is derived from an EMBL/GenBank/DDBJ whole genome shotgun (WGS) entry which is preliminary data.</text>
</comment>
<dbReference type="Pfam" id="PF18979">
    <property type="entry name" value="DUF5715"/>
    <property type="match status" value="1"/>
</dbReference>
<dbReference type="AlphaFoldDB" id="A0A1F5PKQ5"/>
<protein>
    <submittedName>
        <fullName evidence="1">Uncharacterized protein</fullName>
    </submittedName>
</protein>
<evidence type="ECO:0000313" key="2">
    <source>
        <dbReference type="Proteomes" id="UP000177682"/>
    </source>
</evidence>
<dbReference type="Proteomes" id="UP000177682">
    <property type="component" value="Unassembled WGS sequence"/>
</dbReference>
<reference evidence="1 2" key="1">
    <citation type="journal article" date="2016" name="Nat. Commun.">
        <title>Thousands of microbial genomes shed light on interconnected biogeochemical processes in an aquifer system.</title>
        <authorList>
            <person name="Anantharaman K."/>
            <person name="Brown C.T."/>
            <person name="Hug L.A."/>
            <person name="Sharon I."/>
            <person name="Castelle C.J."/>
            <person name="Probst A.J."/>
            <person name="Thomas B.C."/>
            <person name="Singh A."/>
            <person name="Wilkins M.J."/>
            <person name="Karaoz U."/>
            <person name="Brodie E.L."/>
            <person name="Williams K.H."/>
            <person name="Hubbard S.S."/>
            <person name="Banfield J.F."/>
        </authorList>
    </citation>
    <scope>NUCLEOTIDE SEQUENCE [LARGE SCALE GENOMIC DNA]</scope>
</reference>
<gene>
    <name evidence="1" type="ORF">A3E29_04105</name>
</gene>
<sequence length="195" mass="22357">MPELSEAQGQDISITEQDELVRILHAQQVETQWWGHQPTMETVADIEAQVESGRAVRVPAEGRGYKISAKVKFEFRVLEKNTYVLLQKVAESWLAELQHRGIDTKDLFLVISSLARTEEFQRQLIEQGYPAAEHSTHVRLGAFDIATRWFEENRPQLLESLTTILESMVQNETINFIPEPTIGAHHVAFNRTKIH</sequence>
<evidence type="ECO:0000313" key="1">
    <source>
        <dbReference type="EMBL" id="OGE90252.1"/>
    </source>
</evidence>
<organism evidence="1 2">
    <name type="scientific">Candidatus Doudnabacteria bacterium RIFCSPHIGHO2_12_FULL_48_16</name>
    <dbReference type="NCBI Taxonomy" id="1817838"/>
    <lineage>
        <taxon>Bacteria</taxon>
        <taxon>Candidatus Doudnaibacteriota</taxon>
    </lineage>
</organism>
<proteinExistence type="predicted"/>
<dbReference type="InterPro" id="IPR043769">
    <property type="entry name" value="DUF5715"/>
</dbReference>
<dbReference type="EMBL" id="MFEY01000007">
    <property type="protein sequence ID" value="OGE90252.1"/>
    <property type="molecule type" value="Genomic_DNA"/>
</dbReference>
<accession>A0A1F5PKQ5</accession>